<organism evidence="1">
    <name type="scientific">Siphoviridae sp. ctNmW2</name>
    <dbReference type="NCBI Taxonomy" id="2826306"/>
    <lineage>
        <taxon>Viruses</taxon>
        <taxon>Duplodnaviria</taxon>
        <taxon>Heunggongvirae</taxon>
        <taxon>Uroviricota</taxon>
        <taxon>Caudoviricetes</taxon>
    </lineage>
</organism>
<dbReference type="InterPro" id="IPR010260">
    <property type="entry name" value="AlpA"/>
</dbReference>
<dbReference type="EMBL" id="BK014912">
    <property type="protein sequence ID" value="DAD82069.1"/>
    <property type="molecule type" value="Genomic_DNA"/>
</dbReference>
<reference evidence="1" key="1">
    <citation type="journal article" date="2021" name="Proc. Natl. Acad. Sci. U.S.A.">
        <title>A Catalog of Tens of Thousands of Viruses from Human Metagenomes Reveals Hidden Associations with Chronic Diseases.</title>
        <authorList>
            <person name="Tisza M.J."/>
            <person name="Buck C.B."/>
        </authorList>
    </citation>
    <scope>NUCLEOTIDE SEQUENCE</scope>
    <source>
        <strain evidence="1">CtNmW2</strain>
    </source>
</reference>
<proteinExistence type="predicted"/>
<dbReference type="Pfam" id="PF05930">
    <property type="entry name" value="Phage_AlpA"/>
    <property type="match status" value="1"/>
</dbReference>
<sequence length="67" mass="7871">MNQTQIQSQKLIPGKTVCRIVGFQRTKLNCLVKEKKFPQPIRLSQTFVLWDVEEVNQWIEEQKAARA</sequence>
<dbReference type="Gene3D" id="1.10.238.160">
    <property type="match status" value="1"/>
</dbReference>
<accession>A0A8S5MI92</accession>
<evidence type="ECO:0000313" key="1">
    <source>
        <dbReference type="EMBL" id="DAD82069.1"/>
    </source>
</evidence>
<protein>
    <submittedName>
        <fullName evidence="1">Putative transcriptional regulator</fullName>
    </submittedName>
</protein>
<name>A0A8S5MI92_9CAUD</name>